<organism evidence="1 2">
    <name type="scientific">Rubus argutus</name>
    <name type="common">Southern blackberry</name>
    <dbReference type="NCBI Taxonomy" id="59490"/>
    <lineage>
        <taxon>Eukaryota</taxon>
        <taxon>Viridiplantae</taxon>
        <taxon>Streptophyta</taxon>
        <taxon>Embryophyta</taxon>
        <taxon>Tracheophyta</taxon>
        <taxon>Spermatophyta</taxon>
        <taxon>Magnoliopsida</taxon>
        <taxon>eudicotyledons</taxon>
        <taxon>Gunneridae</taxon>
        <taxon>Pentapetalae</taxon>
        <taxon>rosids</taxon>
        <taxon>fabids</taxon>
        <taxon>Rosales</taxon>
        <taxon>Rosaceae</taxon>
        <taxon>Rosoideae</taxon>
        <taxon>Rosoideae incertae sedis</taxon>
        <taxon>Rubus</taxon>
    </lineage>
</organism>
<sequence length="114" mass="12612">MSAAELAGGLGLGSSRRREARVRARQTVVWREGVGTETSTGLGLGVRWCESSVWILEAQRRLHRDETDLATAPTLPLSLSRAVFCTSSQHRRPIPSLAASSRISLCLTRRERQR</sequence>
<gene>
    <name evidence="1" type="ORF">M0R45_016312</name>
</gene>
<reference evidence="1 2" key="1">
    <citation type="journal article" date="2023" name="G3 (Bethesda)">
        <title>A chromosome-length genome assembly and annotation of blackberry (Rubus argutus, cv. 'Hillquist').</title>
        <authorList>
            <person name="Bruna T."/>
            <person name="Aryal R."/>
            <person name="Dudchenko O."/>
            <person name="Sargent D.J."/>
            <person name="Mead D."/>
            <person name="Buti M."/>
            <person name="Cavallini A."/>
            <person name="Hytonen T."/>
            <person name="Andres J."/>
            <person name="Pham M."/>
            <person name="Weisz D."/>
            <person name="Mascagni F."/>
            <person name="Usai G."/>
            <person name="Natali L."/>
            <person name="Bassil N."/>
            <person name="Fernandez G.E."/>
            <person name="Lomsadze A."/>
            <person name="Armour M."/>
            <person name="Olukolu B."/>
            <person name="Poorten T."/>
            <person name="Britton C."/>
            <person name="Davik J."/>
            <person name="Ashrafi H."/>
            <person name="Aiden E.L."/>
            <person name="Borodovsky M."/>
            <person name="Worthington M."/>
        </authorList>
    </citation>
    <scope>NUCLEOTIDE SEQUENCE [LARGE SCALE GENOMIC DNA]</scope>
    <source>
        <strain evidence="1">PI 553951</strain>
    </source>
</reference>
<name>A0AAW1XSQ4_RUBAR</name>
<accession>A0AAW1XSQ4</accession>
<dbReference type="AlphaFoldDB" id="A0AAW1XSQ4"/>
<dbReference type="EMBL" id="JBEDUW010000003">
    <property type="protein sequence ID" value="KAK9939622.1"/>
    <property type="molecule type" value="Genomic_DNA"/>
</dbReference>
<evidence type="ECO:0000313" key="1">
    <source>
        <dbReference type="EMBL" id="KAK9939622.1"/>
    </source>
</evidence>
<evidence type="ECO:0000313" key="2">
    <source>
        <dbReference type="Proteomes" id="UP001457282"/>
    </source>
</evidence>
<keyword evidence="2" id="KW-1185">Reference proteome</keyword>
<protein>
    <submittedName>
        <fullName evidence="1">Uncharacterized protein</fullName>
    </submittedName>
</protein>
<proteinExistence type="predicted"/>
<comment type="caution">
    <text evidence="1">The sequence shown here is derived from an EMBL/GenBank/DDBJ whole genome shotgun (WGS) entry which is preliminary data.</text>
</comment>
<dbReference type="Proteomes" id="UP001457282">
    <property type="component" value="Unassembled WGS sequence"/>
</dbReference>